<organism evidence="3 4">
    <name type="scientific">Agathobaculum butyriciproducens</name>
    <dbReference type="NCBI Taxonomy" id="1628085"/>
    <lineage>
        <taxon>Bacteria</taxon>
        <taxon>Bacillati</taxon>
        <taxon>Bacillota</taxon>
        <taxon>Clostridia</taxon>
        <taxon>Eubacteriales</taxon>
        <taxon>Butyricicoccaceae</taxon>
        <taxon>Agathobaculum</taxon>
    </lineage>
</organism>
<reference evidence="3 4" key="1">
    <citation type="submission" date="2021-10" db="EMBL/GenBank/DDBJ databases">
        <title>Anaerobic single-cell dispensing facilitates the cultivation of human gut bacteria.</title>
        <authorList>
            <person name="Afrizal A."/>
        </authorList>
    </citation>
    <scope>NUCLEOTIDE SEQUENCE [LARGE SCALE GENOMIC DNA]</scope>
    <source>
        <strain evidence="3 4">CLA-AA-H270</strain>
    </source>
</reference>
<evidence type="ECO:0000256" key="1">
    <source>
        <dbReference type="SAM" id="Coils"/>
    </source>
</evidence>
<dbReference type="GeneID" id="98661377"/>
<sequence>MYENCIGVIGSVQDFIWEIKLLNMGTDTEHQLFYRGQNDTSFDLAPSVFRDGRLDYESKIFSEILVNCPEEFISHKTPFEKLTKMQHYELPTRLLDITSNPLVALYFACQPRSIQVKLKDIIEQDEEWYRENTDLEELKNRLEECSKLEDADGEVFVWIDTPLSPDDPKVNVLSELARSCKKGSQLDSFTNEINRFTIENLTEEEVKSILQDFSYVTVVSSLDNNRIKRQSGAFILFGMVYNNFESDLYSNKNVPFHIKKKNIELTINARNALLEKLKFQIAEENDEDIDEGMKEYINKQNKLLADKIHSYVIPKERKKYILEELDKLGISQKTLFPEIDHQAKYIINSLDKKSVIAKEYDVLKSEIEEIKENKEKHIEEQISNLEQKKELDKTIRASVTKYDTVIEKVCTSIGYNRTTSKQVQKDFANASELFSAPDWYIFDSQKATYRLFIKKYFINDGISAGEAEKAATQIVEKLSELKFVKAR</sequence>
<evidence type="ECO:0000313" key="4">
    <source>
        <dbReference type="Proteomes" id="UP001298753"/>
    </source>
</evidence>
<name>A0AAW4W205_9FIRM</name>
<proteinExistence type="predicted"/>
<dbReference type="EMBL" id="JAJEPX010000006">
    <property type="protein sequence ID" value="MCC2176198.1"/>
    <property type="molecule type" value="Genomic_DNA"/>
</dbReference>
<feature type="coiled-coil region" evidence="1">
    <location>
        <begin position="353"/>
        <end position="391"/>
    </location>
</feature>
<dbReference type="RefSeq" id="WP_227600243.1">
    <property type="nucleotide sequence ID" value="NZ_JAJEPX010000006.1"/>
</dbReference>
<dbReference type="Proteomes" id="UP001298753">
    <property type="component" value="Unassembled WGS sequence"/>
</dbReference>
<dbReference type="AlphaFoldDB" id="A0AAW4W205"/>
<dbReference type="SMART" id="SM00901">
    <property type="entry name" value="FRG"/>
    <property type="match status" value="1"/>
</dbReference>
<keyword evidence="1" id="KW-0175">Coiled coil</keyword>
<comment type="caution">
    <text evidence="3">The sequence shown here is derived from an EMBL/GenBank/DDBJ whole genome shotgun (WGS) entry which is preliminary data.</text>
</comment>
<protein>
    <submittedName>
        <fullName evidence="3">FRG domain-containing protein</fullName>
    </submittedName>
</protein>
<feature type="domain" description="FRG" evidence="2">
    <location>
        <begin position="28"/>
        <end position="115"/>
    </location>
</feature>
<dbReference type="InterPro" id="IPR014966">
    <property type="entry name" value="FRG-dom"/>
</dbReference>
<keyword evidence="4" id="KW-1185">Reference proteome</keyword>
<accession>A0AAW4W205</accession>
<evidence type="ECO:0000259" key="2">
    <source>
        <dbReference type="SMART" id="SM00901"/>
    </source>
</evidence>
<evidence type="ECO:0000313" key="3">
    <source>
        <dbReference type="EMBL" id="MCC2176198.1"/>
    </source>
</evidence>
<dbReference type="Pfam" id="PF08867">
    <property type="entry name" value="FRG"/>
    <property type="match status" value="1"/>
</dbReference>
<gene>
    <name evidence="3" type="ORF">LKD22_03485</name>
</gene>